<evidence type="ECO:0000313" key="7">
    <source>
        <dbReference type="EMBL" id="CAH0375728.1"/>
    </source>
</evidence>
<dbReference type="SUPFAM" id="SSF88697">
    <property type="entry name" value="PUA domain-like"/>
    <property type="match status" value="1"/>
</dbReference>
<name>A0A8J2SN97_9STRA</name>
<dbReference type="PROSITE" id="PS01358">
    <property type="entry name" value="ZF_RANBP2_1"/>
    <property type="match status" value="1"/>
</dbReference>
<dbReference type="InterPro" id="IPR015947">
    <property type="entry name" value="PUA-like_sf"/>
</dbReference>
<evidence type="ECO:0000256" key="2">
    <source>
        <dbReference type="ARBA" id="ARBA00022771"/>
    </source>
</evidence>
<keyword evidence="1" id="KW-0479">Metal-binding</keyword>
<protein>
    <recommendedName>
        <fullName evidence="6">RanBP2-type domain-containing protein</fullName>
    </recommendedName>
</protein>
<gene>
    <name evidence="7" type="ORF">PECAL_5P02670</name>
</gene>
<keyword evidence="3" id="KW-0862">Zinc</keyword>
<feature type="compositionally biased region" description="Basic and acidic residues" evidence="5">
    <location>
        <begin position="282"/>
        <end position="297"/>
    </location>
</feature>
<keyword evidence="8" id="KW-1185">Reference proteome</keyword>
<keyword evidence="2 4" id="KW-0863">Zinc-finger</keyword>
<feature type="region of interest" description="Disordered" evidence="5">
    <location>
        <begin position="271"/>
        <end position="318"/>
    </location>
</feature>
<dbReference type="InterPro" id="IPR001876">
    <property type="entry name" value="Znf_RanBP2"/>
</dbReference>
<sequence length="362" mass="38202">MSASARADALAALEAACRRVPRRPTPSAAAVPTTALLILPEWLTPIMTGEKTVELRAISSLKRGVRIGFCGSGTGRCWGEATFLHCEGPLDDARLAALQDAHGVRAPEGAVDAGAAIRTALNWNKVYAWHLTAAAPYEKPLDYVHPSGAITWVDLPAAVAAATAPGVATDAWPCPQCTLLNAPAAAACSACDTSRPRATDAAAPEGYDVDSDSSGPPRPRAAAPVVGDRVLRLDDVEGVVRARGRPGWFMVDLDGYDSAIEFEASELRVLSPADASDDSDDDRNAPRAAGRFDEFAFREASAPPRSPRPEAVPESVGEMRSLISSAGLSSADCVEKSELRARSVLALERLAEAKRLRDARNE</sequence>
<dbReference type="InterPro" id="IPR036443">
    <property type="entry name" value="Znf_RanBP2_sf"/>
</dbReference>
<evidence type="ECO:0000256" key="3">
    <source>
        <dbReference type="ARBA" id="ARBA00022833"/>
    </source>
</evidence>
<dbReference type="AlphaFoldDB" id="A0A8J2SN97"/>
<dbReference type="EMBL" id="CAKKNE010000005">
    <property type="protein sequence ID" value="CAH0375728.1"/>
    <property type="molecule type" value="Genomic_DNA"/>
</dbReference>
<feature type="region of interest" description="Disordered" evidence="5">
    <location>
        <begin position="197"/>
        <end position="223"/>
    </location>
</feature>
<feature type="compositionally biased region" description="Low complexity" evidence="5">
    <location>
        <begin position="212"/>
        <end position="223"/>
    </location>
</feature>
<feature type="domain" description="RanBP2-type" evidence="6">
    <location>
        <begin position="168"/>
        <end position="197"/>
    </location>
</feature>
<evidence type="ECO:0000259" key="6">
    <source>
        <dbReference type="PROSITE" id="PS50199"/>
    </source>
</evidence>
<dbReference type="Gene3D" id="2.30.130.30">
    <property type="entry name" value="Hypothetical protein"/>
    <property type="match status" value="1"/>
</dbReference>
<evidence type="ECO:0000313" key="8">
    <source>
        <dbReference type="Proteomes" id="UP000789595"/>
    </source>
</evidence>
<evidence type="ECO:0000256" key="4">
    <source>
        <dbReference type="PROSITE-ProRule" id="PRU00322"/>
    </source>
</evidence>
<dbReference type="PROSITE" id="PS50199">
    <property type="entry name" value="ZF_RANBP2_2"/>
    <property type="match status" value="1"/>
</dbReference>
<reference evidence="7" key="1">
    <citation type="submission" date="2021-11" db="EMBL/GenBank/DDBJ databases">
        <authorList>
            <consortium name="Genoscope - CEA"/>
            <person name="William W."/>
        </authorList>
    </citation>
    <scope>NUCLEOTIDE SEQUENCE</scope>
</reference>
<evidence type="ECO:0000256" key="1">
    <source>
        <dbReference type="ARBA" id="ARBA00022723"/>
    </source>
</evidence>
<dbReference type="Gene3D" id="2.30.30.380">
    <property type="entry name" value="Zn-finger domain of Sec23/24"/>
    <property type="match status" value="1"/>
</dbReference>
<evidence type="ECO:0000256" key="5">
    <source>
        <dbReference type="SAM" id="MobiDB-lite"/>
    </source>
</evidence>
<dbReference type="Proteomes" id="UP000789595">
    <property type="component" value="Unassembled WGS sequence"/>
</dbReference>
<accession>A0A8J2SN97</accession>
<proteinExistence type="predicted"/>
<dbReference type="SMART" id="SM00547">
    <property type="entry name" value="ZnF_RBZ"/>
    <property type="match status" value="1"/>
</dbReference>
<dbReference type="SUPFAM" id="SSF90209">
    <property type="entry name" value="Ran binding protein zinc finger-like"/>
    <property type="match status" value="1"/>
</dbReference>
<organism evidence="7 8">
    <name type="scientific">Pelagomonas calceolata</name>
    <dbReference type="NCBI Taxonomy" id="35677"/>
    <lineage>
        <taxon>Eukaryota</taxon>
        <taxon>Sar</taxon>
        <taxon>Stramenopiles</taxon>
        <taxon>Ochrophyta</taxon>
        <taxon>Pelagophyceae</taxon>
        <taxon>Pelagomonadales</taxon>
        <taxon>Pelagomonadaceae</taxon>
        <taxon>Pelagomonas</taxon>
    </lineage>
</organism>
<dbReference type="GO" id="GO:0008270">
    <property type="term" value="F:zinc ion binding"/>
    <property type="evidence" value="ECO:0007669"/>
    <property type="project" value="UniProtKB-KW"/>
</dbReference>
<comment type="caution">
    <text evidence="7">The sequence shown here is derived from an EMBL/GenBank/DDBJ whole genome shotgun (WGS) entry which is preliminary data.</text>
</comment>